<evidence type="ECO:0000259" key="2">
    <source>
        <dbReference type="Pfam" id="PF07510"/>
    </source>
</evidence>
<dbReference type="EMBL" id="JAFGIX010000046">
    <property type="protein sequence ID" value="MBN1573325.1"/>
    <property type="molecule type" value="Genomic_DNA"/>
</dbReference>
<name>A0A9D8KDZ5_9DELT</name>
<dbReference type="AlphaFoldDB" id="A0A9D8KDZ5"/>
<dbReference type="InterPro" id="IPR004919">
    <property type="entry name" value="GmrSD_N"/>
</dbReference>
<evidence type="ECO:0000313" key="3">
    <source>
        <dbReference type="EMBL" id="MBN1573325.1"/>
    </source>
</evidence>
<evidence type="ECO:0000259" key="1">
    <source>
        <dbReference type="Pfam" id="PF03235"/>
    </source>
</evidence>
<protein>
    <submittedName>
        <fullName evidence="3">DUF262 domain-containing protein</fullName>
    </submittedName>
</protein>
<dbReference type="InterPro" id="IPR011089">
    <property type="entry name" value="GmrSD_C"/>
</dbReference>
<dbReference type="Pfam" id="PF07510">
    <property type="entry name" value="GmrSD_C"/>
    <property type="match status" value="1"/>
</dbReference>
<evidence type="ECO:0000313" key="4">
    <source>
        <dbReference type="Proteomes" id="UP000809273"/>
    </source>
</evidence>
<dbReference type="Proteomes" id="UP000809273">
    <property type="component" value="Unassembled WGS sequence"/>
</dbReference>
<reference evidence="3" key="1">
    <citation type="journal article" date="2021" name="Environ. Microbiol.">
        <title>Genomic characterization of three novel Desulfobacterota classes expand the metabolic and phylogenetic diversity of the phylum.</title>
        <authorList>
            <person name="Murphy C.L."/>
            <person name="Biggerstaff J."/>
            <person name="Eichhorn A."/>
            <person name="Ewing E."/>
            <person name="Shahan R."/>
            <person name="Soriano D."/>
            <person name="Stewart S."/>
            <person name="VanMol K."/>
            <person name="Walker R."/>
            <person name="Walters P."/>
            <person name="Elshahed M.S."/>
            <person name="Youssef N.H."/>
        </authorList>
    </citation>
    <scope>NUCLEOTIDE SEQUENCE</scope>
    <source>
        <strain evidence="3">Zod_Metabat.24</strain>
    </source>
</reference>
<accession>A0A9D8KDZ5</accession>
<reference evidence="3" key="2">
    <citation type="submission" date="2021-01" db="EMBL/GenBank/DDBJ databases">
        <authorList>
            <person name="Hahn C.R."/>
            <person name="Youssef N.H."/>
            <person name="Elshahed M."/>
        </authorList>
    </citation>
    <scope>NUCLEOTIDE SEQUENCE</scope>
    <source>
        <strain evidence="3">Zod_Metabat.24</strain>
    </source>
</reference>
<feature type="domain" description="GmrSD restriction endonucleases C-terminal" evidence="2">
    <location>
        <begin position="413"/>
        <end position="556"/>
    </location>
</feature>
<comment type="caution">
    <text evidence="3">The sequence shown here is derived from an EMBL/GenBank/DDBJ whole genome shotgun (WGS) entry which is preliminary data.</text>
</comment>
<dbReference type="Pfam" id="PF03235">
    <property type="entry name" value="GmrSD_N"/>
    <property type="match status" value="1"/>
</dbReference>
<sequence length="566" mass="66790">MKFLDANEITILQLLADNSKAYSVPIYQRPYVWNDEQWQELFDDLTNLSPNDVHFLGSMVVVPDSRQDLNINYFQIVDGQQRMATILIWLSALRDIFLEKGSNRVSDFIANYFFIDLMHEEDFDKVPKLRLGHHDNDIFRRILEGEPVPDSDKLLDKCYAFFKEETIKYSKPEEIYTKLLNKISVVHINVFSHLNAFRLFETLNDRGLELSSVDLIKNFILMKVSGERDIFDKTIVMWNDMYEKVREIEPVSFLRRSILSEYRGKVSETRVYEKIRQLLESEEPKAVSDFAAWLNEKAAVYKKIVDANFESSVINALLVNLKQIKVAPCYPLLMKVFTRYNAEGKEIPEEDIIGILNDTESFFIRWGVCRRYSGNLDRFFNNLTVELSEKKPSEYRNYIREALKREMAENGVDEEAFRERFISSPFNPNDSRTKYILFKLSNPGEFKKPADLKDVQTEHIMPKRLTNGWRSALSNSGKGDEEVSMLHREYLNRIGNLTPIRGDWYLKYSSKPFNEKKMERHYKECEFSITRVLNERYDKGSWTFKTIEERSRELFDIVEENGLWRI</sequence>
<proteinExistence type="predicted"/>
<gene>
    <name evidence="3" type="ORF">JW984_09040</name>
</gene>
<dbReference type="PANTHER" id="PTHR35149:SF2">
    <property type="entry name" value="DUF262 DOMAIN-CONTAINING PROTEIN"/>
    <property type="match status" value="1"/>
</dbReference>
<organism evidence="3 4">
    <name type="scientific">Candidatus Zymogenus saltonus</name>
    <dbReference type="NCBI Taxonomy" id="2844893"/>
    <lineage>
        <taxon>Bacteria</taxon>
        <taxon>Deltaproteobacteria</taxon>
        <taxon>Candidatus Zymogenia</taxon>
        <taxon>Candidatus Zymogeniales</taxon>
        <taxon>Candidatus Zymogenaceae</taxon>
        <taxon>Candidatus Zymogenus</taxon>
    </lineage>
</organism>
<dbReference type="PANTHER" id="PTHR35149">
    <property type="entry name" value="SLL5132 PROTEIN"/>
    <property type="match status" value="1"/>
</dbReference>
<feature type="domain" description="GmrSD restriction endonucleases N-terminal" evidence="1">
    <location>
        <begin position="13"/>
        <end position="220"/>
    </location>
</feature>